<dbReference type="InterPro" id="IPR032093">
    <property type="entry name" value="PhoD_N"/>
</dbReference>
<dbReference type="PANTHER" id="PTHR43606:SF7">
    <property type="entry name" value="PHOSPHATASE, PUTATIVE (AFU_ORTHOLOGUE AFUA_6G08710)-RELATED"/>
    <property type="match status" value="1"/>
</dbReference>
<dbReference type="OrthoDB" id="9992270at2759"/>
<feature type="domain" description="PhoD-like phosphatase metallophosphatase" evidence="2">
    <location>
        <begin position="267"/>
        <end position="537"/>
    </location>
</feature>
<evidence type="ECO:0000256" key="1">
    <source>
        <dbReference type="SAM" id="SignalP"/>
    </source>
</evidence>
<dbReference type="Pfam" id="PF09423">
    <property type="entry name" value="PhoD"/>
    <property type="match status" value="1"/>
</dbReference>
<reference evidence="4 5" key="1">
    <citation type="submission" date="2017-05" db="EMBL/GenBank/DDBJ databases">
        <title>Draft genome sequence of Elsinoe australis.</title>
        <authorList>
            <person name="Cheng Q."/>
        </authorList>
    </citation>
    <scope>NUCLEOTIDE SEQUENCE [LARGE SCALE GENOMIC DNA]</scope>
    <source>
        <strain evidence="4 5">NL1</strain>
    </source>
</reference>
<dbReference type="EMBL" id="NHZQ01000335">
    <property type="protein sequence ID" value="PSK42605.1"/>
    <property type="molecule type" value="Genomic_DNA"/>
</dbReference>
<evidence type="ECO:0000259" key="3">
    <source>
        <dbReference type="Pfam" id="PF16655"/>
    </source>
</evidence>
<dbReference type="InterPro" id="IPR018946">
    <property type="entry name" value="PhoD-like_MPP"/>
</dbReference>
<name>A0A2P7Z312_9PEZI</name>
<evidence type="ECO:0000313" key="4">
    <source>
        <dbReference type="EMBL" id="PSK42605.1"/>
    </source>
</evidence>
<feature type="chain" id="PRO_5015183291" evidence="1">
    <location>
        <begin position="18"/>
        <end position="609"/>
    </location>
</feature>
<dbReference type="Proteomes" id="UP000243723">
    <property type="component" value="Unassembled WGS sequence"/>
</dbReference>
<dbReference type="AlphaFoldDB" id="A0A2P7Z312"/>
<dbReference type="InterPro" id="IPR052900">
    <property type="entry name" value="Phospholipid_Metab_Enz"/>
</dbReference>
<dbReference type="STRING" id="40998.A0A2P7Z312"/>
<dbReference type="InterPro" id="IPR029052">
    <property type="entry name" value="Metallo-depent_PP-like"/>
</dbReference>
<keyword evidence="5" id="KW-1185">Reference proteome</keyword>
<comment type="caution">
    <text evidence="4">The sequence shown here is derived from an EMBL/GenBank/DDBJ whole genome shotgun (WGS) entry which is preliminary data.</text>
</comment>
<gene>
    <name evidence="4" type="ORF">B9Z65_4519</name>
</gene>
<feature type="domain" description="Phospholipase D N-terminal" evidence="3">
    <location>
        <begin position="63"/>
        <end position="180"/>
    </location>
</feature>
<dbReference type="PANTHER" id="PTHR43606">
    <property type="entry name" value="PHOSPHATASE, PUTATIVE (AFU_ORTHOLOGUE AFUA_6G08710)-RELATED"/>
    <property type="match status" value="1"/>
</dbReference>
<evidence type="ECO:0000259" key="2">
    <source>
        <dbReference type="Pfam" id="PF09423"/>
    </source>
</evidence>
<evidence type="ECO:0000313" key="5">
    <source>
        <dbReference type="Proteomes" id="UP000243723"/>
    </source>
</evidence>
<dbReference type="Gene3D" id="2.60.40.380">
    <property type="entry name" value="Purple acid phosphatase-like, N-terminal"/>
    <property type="match status" value="1"/>
</dbReference>
<feature type="signal peptide" evidence="1">
    <location>
        <begin position="1"/>
        <end position="17"/>
    </location>
</feature>
<dbReference type="CDD" id="cd07389">
    <property type="entry name" value="MPP_PhoD"/>
    <property type="match status" value="1"/>
</dbReference>
<sequence>MLGLVLTLLVAFGGGQASELYERNVNFLSASQSHSFLGLDRQRLFKRQEFAPPIDSSILNFTHGVASGDPAPTSVILWTRLAPQQDNDRSNVTVEGPVELYNHNTEQYVEASTAPVCADYRVAIDEAFSSVVDSGRVYTTSEIDYTIKIEARNLSPFTRYYYQFSVCDGEARSPVGRTKTLPAEDDDVESVRLAVYSCANWPYGFFNAYGNVARKDSVDYVVFLGDYIYEYGPGAVRNGWDIGRIHVPDRDLTTLYDYRRRLAQYQVANDAYRGGSGRQGDTFEGYTAFGNVAYDQRKMHAVRAYFEWMPIRQVDLDDNLRIWRSFSIGKLADLIMLDTRQYDRSITNLDTNAPYISAISNDAGRSLMGPRQEKWFYRTLRSSATRGAAWRVIGSQVIFSAIDRASLATSRGEEPFNRDSWDGYLGNRNRTFQTLYDNGIGDNLFLAGDSHANWVSDLVWEGSRDYDPVTGKGAIGAEFAVSAVSSVSRAGQNVSFATAREVSDSVVGNNSEVLWNEFWYRGYMELRLGREEAEARYFGIPDVKVRSGREVSLANFTVRRGGEGLVRPVGGGVVEAGTLKGGVTRGSNRTVDTGQVGGNATLAERRFRG</sequence>
<accession>A0A2P7Z312</accession>
<proteinExistence type="predicted"/>
<dbReference type="InterPro" id="IPR038607">
    <property type="entry name" value="PhoD-like_sf"/>
</dbReference>
<protein>
    <submittedName>
        <fullName evidence="4">Alkaline phosphatase D</fullName>
    </submittedName>
</protein>
<dbReference type="Gene3D" id="3.60.21.70">
    <property type="entry name" value="PhoD-like phosphatase"/>
    <property type="match status" value="1"/>
</dbReference>
<keyword evidence="1" id="KW-0732">Signal</keyword>
<dbReference type="Pfam" id="PF16655">
    <property type="entry name" value="PhoD_N"/>
    <property type="match status" value="1"/>
</dbReference>
<dbReference type="SUPFAM" id="SSF56300">
    <property type="entry name" value="Metallo-dependent phosphatases"/>
    <property type="match status" value="1"/>
</dbReference>
<organism evidence="4 5">
    <name type="scientific">Elsinoe australis</name>
    <dbReference type="NCBI Taxonomy" id="40998"/>
    <lineage>
        <taxon>Eukaryota</taxon>
        <taxon>Fungi</taxon>
        <taxon>Dikarya</taxon>
        <taxon>Ascomycota</taxon>
        <taxon>Pezizomycotina</taxon>
        <taxon>Dothideomycetes</taxon>
        <taxon>Dothideomycetidae</taxon>
        <taxon>Myriangiales</taxon>
        <taxon>Elsinoaceae</taxon>
        <taxon>Elsinoe</taxon>
    </lineage>
</organism>